<evidence type="ECO:0000313" key="12">
    <source>
        <dbReference type="Proteomes" id="UP000235220"/>
    </source>
</evidence>
<evidence type="ECO:0000256" key="7">
    <source>
        <dbReference type="ARBA" id="ARBA00023180"/>
    </source>
</evidence>
<evidence type="ECO:0000256" key="5">
    <source>
        <dbReference type="ARBA" id="ARBA00022807"/>
    </source>
</evidence>
<dbReference type="Pfam" id="PF08246">
    <property type="entry name" value="Inhibitor_I29"/>
    <property type="match status" value="1"/>
</dbReference>
<reference evidence="13" key="1">
    <citation type="submission" date="2025-08" db="UniProtKB">
        <authorList>
            <consortium name="RefSeq"/>
        </authorList>
    </citation>
    <scope>IDENTIFICATION</scope>
    <source>
        <tissue evidence="13">Leaves</tissue>
    </source>
</reference>
<dbReference type="InterPro" id="IPR000668">
    <property type="entry name" value="Peptidase_C1A_C"/>
</dbReference>
<evidence type="ECO:0000256" key="3">
    <source>
        <dbReference type="ARBA" id="ARBA00022729"/>
    </source>
</evidence>
<keyword evidence="7" id="KW-0325">Glycoprotein</keyword>
<dbReference type="RefSeq" id="XP_018830467.1">
    <property type="nucleotide sequence ID" value="XM_018974922.2"/>
</dbReference>
<evidence type="ECO:0000256" key="2">
    <source>
        <dbReference type="ARBA" id="ARBA00022670"/>
    </source>
</evidence>
<dbReference type="OrthoDB" id="10253408at2759"/>
<dbReference type="PRINTS" id="PR00705">
    <property type="entry name" value="PAPAIN"/>
</dbReference>
<dbReference type="Pfam" id="PF00112">
    <property type="entry name" value="Peptidase_C1"/>
    <property type="match status" value="1"/>
</dbReference>
<dbReference type="CDD" id="cd02248">
    <property type="entry name" value="Peptidase_C1A"/>
    <property type="match status" value="1"/>
</dbReference>
<keyword evidence="2" id="KW-0645">Protease</keyword>
<dbReference type="PROSITE" id="PS00639">
    <property type="entry name" value="THIOL_PROTEASE_HIS"/>
    <property type="match status" value="1"/>
</dbReference>
<keyword evidence="12" id="KW-1185">Reference proteome</keyword>
<feature type="chain" id="PRO_5014204860" description="Vignain" evidence="9">
    <location>
        <begin position="21"/>
        <end position="340"/>
    </location>
</feature>
<dbReference type="FunFam" id="3.90.70.10:FF:000023">
    <property type="entry name" value="Senescence-specific cysteine protease SAG39"/>
    <property type="match status" value="1"/>
</dbReference>
<dbReference type="GO" id="GO:0004197">
    <property type="term" value="F:cysteine-type endopeptidase activity"/>
    <property type="evidence" value="ECO:0000318"/>
    <property type="project" value="GO_Central"/>
</dbReference>
<dbReference type="SMART" id="SM00645">
    <property type="entry name" value="Pept_C1"/>
    <property type="match status" value="1"/>
</dbReference>
<gene>
    <name evidence="13" type="primary">LOC108998376</name>
</gene>
<comment type="similarity">
    <text evidence="1">Belongs to the peptidase C1 family.</text>
</comment>
<dbReference type="InterPro" id="IPR000169">
    <property type="entry name" value="Pept_cys_AS"/>
</dbReference>
<evidence type="ECO:0000259" key="11">
    <source>
        <dbReference type="SMART" id="SM00848"/>
    </source>
</evidence>
<dbReference type="Proteomes" id="UP000235220">
    <property type="component" value="Chromosome 4"/>
</dbReference>
<dbReference type="InterPro" id="IPR013201">
    <property type="entry name" value="Prot_inhib_I29"/>
</dbReference>
<evidence type="ECO:0000259" key="10">
    <source>
        <dbReference type="SMART" id="SM00645"/>
    </source>
</evidence>
<dbReference type="AlphaFoldDB" id="A0A2I4FFP9"/>
<dbReference type="InterPro" id="IPR038765">
    <property type="entry name" value="Papain-like_cys_pep_sf"/>
</dbReference>
<evidence type="ECO:0000256" key="4">
    <source>
        <dbReference type="ARBA" id="ARBA00022801"/>
    </source>
</evidence>
<dbReference type="SMART" id="SM00848">
    <property type="entry name" value="Inhibitor_I29"/>
    <property type="match status" value="1"/>
</dbReference>
<dbReference type="PANTHER" id="PTHR12411">
    <property type="entry name" value="CYSTEINE PROTEASE FAMILY C1-RELATED"/>
    <property type="match status" value="1"/>
</dbReference>
<dbReference type="InterPro" id="IPR025661">
    <property type="entry name" value="Pept_asp_AS"/>
</dbReference>
<accession>A0A2I4FFP9</accession>
<dbReference type="GeneID" id="108998376"/>
<organism evidence="12 13">
    <name type="scientific">Juglans regia</name>
    <name type="common">English walnut</name>
    <dbReference type="NCBI Taxonomy" id="51240"/>
    <lineage>
        <taxon>Eukaryota</taxon>
        <taxon>Viridiplantae</taxon>
        <taxon>Streptophyta</taxon>
        <taxon>Embryophyta</taxon>
        <taxon>Tracheophyta</taxon>
        <taxon>Spermatophyta</taxon>
        <taxon>Magnoliopsida</taxon>
        <taxon>eudicotyledons</taxon>
        <taxon>Gunneridae</taxon>
        <taxon>Pentapetalae</taxon>
        <taxon>rosids</taxon>
        <taxon>fabids</taxon>
        <taxon>Fagales</taxon>
        <taxon>Juglandaceae</taxon>
        <taxon>Juglans</taxon>
    </lineage>
</organism>
<sequence>MTFITVLLVILGTCTSQAMSRRILEVEVSIADKHEEWMAKHGRTYKDNDEKQKRLEIFKDNMDFVNKVNNEGNRTYKLSVNKFADLTNEEFRATRTGYMLSTEPRSTTAETTSSFKYASVTNVPGSMDWRKKGAVTSVKDQGECECCWAFSATAAVEGLTKIKTGKLVDLSEQQLVNCATNGNNGCHRGWMDNAFEYIVQNQGQTTETNYPYVAMDGTCDTNKASAKAAKITGFEDVPANNEEALLKAAAHQPISVAIEGEGRDFQLYASGIFTGGCGTDLNHAVTLVGYGVAEDGTKHWLIKNSWGENWGEGGYMRIQRDYSDPAGLCGIAMQASYPVA</sequence>
<feature type="domain" description="Peptidase C1A papain C-terminal" evidence="10">
    <location>
        <begin position="123"/>
        <end position="339"/>
    </location>
</feature>
<feature type="domain" description="Cathepsin propeptide inhibitor" evidence="11">
    <location>
        <begin position="34"/>
        <end position="91"/>
    </location>
</feature>
<evidence type="ECO:0000256" key="9">
    <source>
        <dbReference type="SAM" id="SignalP"/>
    </source>
</evidence>
<keyword evidence="5" id="KW-0788">Thiol protease</keyword>
<proteinExistence type="inferred from homology"/>
<evidence type="ECO:0000256" key="1">
    <source>
        <dbReference type="ARBA" id="ARBA00008455"/>
    </source>
</evidence>
<dbReference type="GO" id="GO:0051603">
    <property type="term" value="P:proteolysis involved in protein catabolic process"/>
    <property type="evidence" value="ECO:0000318"/>
    <property type="project" value="GO_Central"/>
</dbReference>
<dbReference type="Gene3D" id="3.90.70.10">
    <property type="entry name" value="Cysteine proteinases"/>
    <property type="match status" value="1"/>
</dbReference>
<dbReference type="InterPro" id="IPR025660">
    <property type="entry name" value="Pept_his_AS"/>
</dbReference>
<evidence type="ECO:0000256" key="6">
    <source>
        <dbReference type="ARBA" id="ARBA00023157"/>
    </source>
</evidence>
<dbReference type="KEGG" id="jre:108998376"/>
<dbReference type="InterPro" id="IPR039417">
    <property type="entry name" value="Peptidase_C1A_papain-like"/>
</dbReference>
<protein>
    <recommendedName>
        <fullName evidence="8">Vignain</fullName>
    </recommendedName>
</protein>
<evidence type="ECO:0000256" key="8">
    <source>
        <dbReference type="ARBA" id="ARBA00069575"/>
    </source>
</evidence>
<keyword evidence="3 9" id="KW-0732">Signal</keyword>
<keyword evidence="4" id="KW-0378">Hydrolase</keyword>
<dbReference type="PROSITE" id="PS00139">
    <property type="entry name" value="THIOL_PROTEASE_CYS"/>
    <property type="match status" value="1"/>
</dbReference>
<dbReference type="FunCoup" id="A0A2I4FFP9">
    <property type="interactions" value="289"/>
</dbReference>
<dbReference type="GO" id="GO:0005615">
    <property type="term" value="C:extracellular space"/>
    <property type="evidence" value="ECO:0000318"/>
    <property type="project" value="GO_Central"/>
</dbReference>
<evidence type="ECO:0000313" key="13">
    <source>
        <dbReference type="RefSeq" id="XP_018830467.1"/>
    </source>
</evidence>
<dbReference type="SMR" id="A0A2I4FFP9"/>
<dbReference type="InParanoid" id="A0A2I4FFP9"/>
<dbReference type="InterPro" id="IPR013128">
    <property type="entry name" value="Peptidase_C1A"/>
</dbReference>
<keyword evidence="6" id="KW-1015">Disulfide bond</keyword>
<feature type="signal peptide" evidence="9">
    <location>
        <begin position="1"/>
        <end position="20"/>
    </location>
</feature>
<dbReference type="GO" id="GO:0005764">
    <property type="term" value="C:lysosome"/>
    <property type="evidence" value="ECO:0000318"/>
    <property type="project" value="GO_Central"/>
</dbReference>
<dbReference type="SUPFAM" id="SSF54001">
    <property type="entry name" value="Cysteine proteinases"/>
    <property type="match status" value="1"/>
</dbReference>
<name>A0A2I4FFP9_JUGRE</name>
<dbReference type="PROSITE" id="PS00640">
    <property type="entry name" value="THIOL_PROTEASE_ASN"/>
    <property type="match status" value="1"/>
</dbReference>